<reference evidence="1" key="1">
    <citation type="journal article" date="2015" name="Nature">
        <title>Complex archaea that bridge the gap between prokaryotes and eukaryotes.</title>
        <authorList>
            <person name="Spang A."/>
            <person name="Saw J.H."/>
            <person name="Jorgensen S.L."/>
            <person name="Zaremba-Niedzwiedzka K."/>
            <person name="Martijn J."/>
            <person name="Lind A.E."/>
            <person name="van Eijk R."/>
            <person name="Schleper C."/>
            <person name="Guy L."/>
            <person name="Ettema T.J."/>
        </authorList>
    </citation>
    <scope>NUCLEOTIDE SEQUENCE</scope>
</reference>
<feature type="non-terminal residue" evidence="1">
    <location>
        <position position="1"/>
    </location>
</feature>
<comment type="caution">
    <text evidence="1">The sequence shown here is derived from an EMBL/GenBank/DDBJ whole genome shotgun (WGS) entry which is preliminary data.</text>
</comment>
<dbReference type="EMBL" id="LAZR01034179">
    <property type="protein sequence ID" value="KKL46034.1"/>
    <property type="molecule type" value="Genomic_DNA"/>
</dbReference>
<evidence type="ECO:0000313" key="1">
    <source>
        <dbReference type="EMBL" id="KKL46034.1"/>
    </source>
</evidence>
<proteinExistence type="predicted"/>
<gene>
    <name evidence="1" type="ORF">LCGC14_2349670</name>
</gene>
<organism evidence="1">
    <name type="scientific">marine sediment metagenome</name>
    <dbReference type="NCBI Taxonomy" id="412755"/>
    <lineage>
        <taxon>unclassified sequences</taxon>
        <taxon>metagenomes</taxon>
        <taxon>ecological metagenomes</taxon>
    </lineage>
</organism>
<dbReference type="AlphaFoldDB" id="A0A0F9CA68"/>
<protein>
    <submittedName>
        <fullName evidence="1">Uncharacterized protein</fullName>
    </submittedName>
</protein>
<sequence>AQCSRRFRRPRRPQRRLIRHKAIADFRIEWTHQTAGLVSNTGGAANFRY</sequence>
<accession>A0A0F9CA68</accession>
<name>A0A0F9CA68_9ZZZZ</name>